<name>X7ZBV8_MYCXE</name>
<proteinExistence type="predicted"/>
<reference evidence="1" key="1">
    <citation type="submission" date="2014-01" db="EMBL/GenBank/DDBJ databases">
        <authorList>
            <person name="Brown-Elliot B."/>
            <person name="Wallace R."/>
            <person name="Lenaerts A."/>
            <person name="Ordway D."/>
            <person name="DeGroote M.A."/>
            <person name="Parker T."/>
            <person name="Sizemore C."/>
            <person name="Tallon L.J."/>
            <person name="Sadzewicz L.K."/>
            <person name="Sengamalay N."/>
            <person name="Fraser C.M."/>
            <person name="Hine E."/>
            <person name="Shefchek K.A."/>
            <person name="Das S.P."/>
            <person name="Tettelin H."/>
        </authorList>
    </citation>
    <scope>NUCLEOTIDE SEQUENCE [LARGE SCALE GENOMIC DNA]</scope>
    <source>
        <strain evidence="1">4042</strain>
    </source>
</reference>
<dbReference type="EMBL" id="JAOB01000080">
    <property type="protein sequence ID" value="EUA16080.1"/>
    <property type="molecule type" value="Genomic_DNA"/>
</dbReference>
<dbReference type="AlphaFoldDB" id="X7ZBV8"/>
<sequence length="45" mass="5122">MRLTRSPTTTAQIKIANTNSPFLQQLFKSNTAHTRKEPFTLQTMA</sequence>
<gene>
    <name evidence="1" type="ORF">I553_1055</name>
</gene>
<evidence type="ECO:0000313" key="1">
    <source>
        <dbReference type="EMBL" id="EUA16080.1"/>
    </source>
</evidence>
<comment type="caution">
    <text evidence="1">The sequence shown here is derived from an EMBL/GenBank/DDBJ whole genome shotgun (WGS) entry which is preliminary data.</text>
</comment>
<accession>X7ZBV8</accession>
<protein>
    <submittedName>
        <fullName evidence="1">Uncharacterized protein</fullName>
    </submittedName>
</protein>
<organism evidence="1">
    <name type="scientific">Mycobacterium xenopi 4042</name>
    <dbReference type="NCBI Taxonomy" id="1299334"/>
    <lineage>
        <taxon>Bacteria</taxon>
        <taxon>Bacillati</taxon>
        <taxon>Actinomycetota</taxon>
        <taxon>Actinomycetes</taxon>
        <taxon>Mycobacteriales</taxon>
        <taxon>Mycobacteriaceae</taxon>
        <taxon>Mycobacterium</taxon>
    </lineage>
</organism>